<evidence type="ECO:0000256" key="3">
    <source>
        <dbReference type="ARBA" id="ARBA00022448"/>
    </source>
</evidence>
<sequence>MMQQVQACLRNCSYQYIEEVNKACYSITNLYPGLKPNLIQQRDGNFTRNLLELQGDIDVLYKQQKYGIQTKVFFPYMYPTAPAVIKIVNIDQNKFRVSDRYKQGLQSDGTVIVYLSELQNWAYHRDPIKLLKQLQKQLGEHFPFFANTQKQNNSNFQQQQGFNQNQNQNYLNSNNSSNNNSNFGQPGFNQPVNPLQGIGQGGFNQPPINNNFNQQNNNQQVMAQLQNKVGQQLSQVAMKMKSDAKDLKKQLDDAYNTKSELDGQDIKISQIELDLATKSSQIENEINDLQKFVDENDSKTVNGSNINEFLEEADPLSEQIISLMAENQSLADSTVLIENAFNKGIIDFNEMIQLIRSYGNKEFDNKILLKKCIKSAQEAR</sequence>
<dbReference type="Pfam" id="PF09454">
    <property type="entry name" value="Vps23_core"/>
    <property type="match status" value="1"/>
</dbReference>
<dbReference type="GO" id="GO:0000813">
    <property type="term" value="C:ESCRT I complex"/>
    <property type="evidence" value="ECO:0007669"/>
    <property type="project" value="TreeGrafter"/>
</dbReference>
<evidence type="ECO:0000256" key="6">
    <source>
        <dbReference type="ARBA" id="ARBA00023054"/>
    </source>
</evidence>
<dbReference type="InterPro" id="IPR017916">
    <property type="entry name" value="SB_dom"/>
</dbReference>
<evidence type="ECO:0000256" key="8">
    <source>
        <dbReference type="SAM" id="Coils"/>
    </source>
</evidence>
<evidence type="ECO:0000259" key="11">
    <source>
        <dbReference type="PROSITE" id="PS51322"/>
    </source>
</evidence>
<dbReference type="AlphaFoldDB" id="A0A0V0R635"/>
<dbReference type="OrthoDB" id="307082at2759"/>
<dbReference type="SUPFAM" id="SSF54495">
    <property type="entry name" value="UBC-like"/>
    <property type="match status" value="1"/>
</dbReference>
<evidence type="ECO:0000256" key="9">
    <source>
        <dbReference type="SAM" id="MobiDB-lite"/>
    </source>
</evidence>
<feature type="domain" description="SB" evidence="10">
    <location>
        <begin position="314"/>
        <end position="380"/>
    </location>
</feature>
<accession>A0A0V0R635</accession>
<evidence type="ECO:0000256" key="5">
    <source>
        <dbReference type="ARBA" id="ARBA00022927"/>
    </source>
</evidence>
<dbReference type="Gene3D" id="6.10.140.820">
    <property type="match status" value="1"/>
</dbReference>
<dbReference type="InParanoid" id="A0A0V0R635"/>
<dbReference type="Pfam" id="PF05743">
    <property type="entry name" value="UEV"/>
    <property type="match status" value="1"/>
</dbReference>
<evidence type="ECO:0000313" key="12">
    <source>
        <dbReference type="EMBL" id="KRX09939.1"/>
    </source>
</evidence>
<keyword evidence="13" id="KW-1185">Reference proteome</keyword>
<dbReference type="Proteomes" id="UP000054937">
    <property type="component" value="Unassembled WGS sequence"/>
</dbReference>
<dbReference type="GO" id="GO:0008333">
    <property type="term" value="P:endosome to lysosome transport"/>
    <property type="evidence" value="ECO:0007669"/>
    <property type="project" value="TreeGrafter"/>
</dbReference>
<keyword evidence="5 7" id="KW-0653">Protein transport</keyword>
<dbReference type="InterPro" id="IPR016135">
    <property type="entry name" value="UBQ-conjugating_enzyme/RWD"/>
</dbReference>
<dbReference type="InterPro" id="IPR052070">
    <property type="entry name" value="ESCRT-I_UEV_domain"/>
</dbReference>
<dbReference type="EMBL" id="LDAU01000042">
    <property type="protein sequence ID" value="KRX09939.1"/>
    <property type="molecule type" value="Genomic_DNA"/>
</dbReference>
<reference evidence="12 13" key="1">
    <citation type="journal article" date="2015" name="Sci. Rep.">
        <title>Genome of the facultative scuticociliatosis pathogen Pseudocohnilembus persalinus provides insight into its virulence through horizontal gene transfer.</title>
        <authorList>
            <person name="Xiong J."/>
            <person name="Wang G."/>
            <person name="Cheng J."/>
            <person name="Tian M."/>
            <person name="Pan X."/>
            <person name="Warren A."/>
            <person name="Jiang C."/>
            <person name="Yuan D."/>
            <person name="Miao W."/>
        </authorList>
    </citation>
    <scope>NUCLEOTIDE SEQUENCE [LARGE SCALE GENOMIC DNA]</scope>
    <source>
        <strain evidence="12">36N120E</strain>
    </source>
</reference>
<feature type="compositionally biased region" description="Low complexity" evidence="9">
    <location>
        <begin position="166"/>
        <end position="190"/>
    </location>
</feature>
<dbReference type="PROSITE" id="PS51322">
    <property type="entry name" value="UEV"/>
    <property type="match status" value="1"/>
</dbReference>
<evidence type="ECO:0000256" key="7">
    <source>
        <dbReference type="PROSITE-ProRule" id="PRU00644"/>
    </source>
</evidence>
<proteinExistence type="inferred from homology"/>
<dbReference type="SUPFAM" id="SSF140111">
    <property type="entry name" value="Endosomal sorting complex assembly domain"/>
    <property type="match status" value="1"/>
</dbReference>
<gene>
    <name evidence="12" type="ORF">PPERSA_05331</name>
</gene>
<dbReference type="PANTHER" id="PTHR23306:SF3">
    <property type="entry name" value="TUMOR SUPPRESSOR PROTEIN 101"/>
    <property type="match status" value="1"/>
</dbReference>
<dbReference type="Gene3D" id="3.10.110.10">
    <property type="entry name" value="Ubiquitin Conjugating Enzyme"/>
    <property type="match status" value="1"/>
</dbReference>
<dbReference type="PROSITE" id="PS51312">
    <property type="entry name" value="SB"/>
    <property type="match status" value="1"/>
</dbReference>
<feature type="compositionally biased region" description="Low complexity" evidence="9">
    <location>
        <begin position="203"/>
        <end position="214"/>
    </location>
</feature>
<keyword evidence="6 8" id="KW-0175">Coiled coil</keyword>
<dbReference type="InterPro" id="IPR008883">
    <property type="entry name" value="UEV_N"/>
</dbReference>
<dbReference type="OMA" id="NKFDANP"/>
<evidence type="ECO:0000256" key="1">
    <source>
        <dbReference type="ARBA" id="ARBA00004177"/>
    </source>
</evidence>
<feature type="domain" description="UEV" evidence="11">
    <location>
        <begin position="1"/>
        <end position="148"/>
    </location>
</feature>
<evidence type="ECO:0000256" key="2">
    <source>
        <dbReference type="ARBA" id="ARBA00009594"/>
    </source>
</evidence>
<dbReference type="PANTHER" id="PTHR23306">
    <property type="entry name" value="TUMOR SUSCEPTIBILITY GENE 101 PROTEIN-RELATED"/>
    <property type="match status" value="1"/>
</dbReference>
<protein>
    <submittedName>
        <fullName evidence="12">Ubiquitin-conjugating enzyme/RWD-like protein</fullName>
    </submittedName>
</protein>
<keyword evidence="4" id="KW-0967">Endosome</keyword>
<feature type="region of interest" description="Disordered" evidence="9">
    <location>
        <begin position="166"/>
        <end position="214"/>
    </location>
</feature>
<dbReference type="GO" id="GO:0043130">
    <property type="term" value="F:ubiquitin binding"/>
    <property type="evidence" value="ECO:0007669"/>
    <property type="project" value="TreeGrafter"/>
</dbReference>
<feature type="coiled-coil region" evidence="8">
    <location>
        <begin position="237"/>
        <end position="264"/>
    </location>
</feature>
<comment type="subcellular location">
    <subcellularLocation>
        <location evidence="1">Endosome</location>
    </subcellularLocation>
</comment>
<dbReference type="InterPro" id="IPR037202">
    <property type="entry name" value="ESCRT_assembly_dom"/>
</dbReference>
<dbReference type="CDD" id="cd11685">
    <property type="entry name" value="UEV_TSG101-like"/>
    <property type="match status" value="1"/>
</dbReference>
<evidence type="ECO:0000313" key="13">
    <source>
        <dbReference type="Proteomes" id="UP000054937"/>
    </source>
</evidence>
<organism evidence="12 13">
    <name type="scientific">Pseudocohnilembus persalinus</name>
    <name type="common">Ciliate</name>
    <dbReference type="NCBI Taxonomy" id="266149"/>
    <lineage>
        <taxon>Eukaryota</taxon>
        <taxon>Sar</taxon>
        <taxon>Alveolata</taxon>
        <taxon>Ciliophora</taxon>
        <taxon>Intramacronucleata</taxon>
        <taxon>Oligohymenophorea</taxon>
        <taxon>Scuticociliatia</taxon>
        <taxon>Philasterida</taxon>
        <taxon>Pseudocohnilembidae</taxon>
        <taxon>Pseudocohnilembus</taxon>
    </lineage>
</organism>
<evidence type="ECO:0000259" key="10">
    <source>
        <dbReference type="PROSITE" id="PS51312"/>
    </source>
</evidence>
<comment type="similarity">
    <text evidence="2">Belongs to the ubiquitin-conjugating enzyme family. UEV subfamily.</text>
</comment>
<evidence type="ECO:0000256" key="4">
    <source>
        <dbReference type="ARBA" id="ARBA00022753"/>
    </source>
</evidence>
<dbReference type="GO" id="GO:0015031">
    <property type="term" value="P:protein transport"/>
    <property type="evidence" value="ECO:0007669"/>
    <property type="project" value="UniProtKB-UniRule"/>
</dbReference>
<keyword evidence="3 7" id="KW-0813">Transport</keyword>
<comment type="caution">
    <text evidence="12">The sequence shown here is derived from an EMBL/GenBank/DDBJ whole genome shotgun (WGS) entry which is preliminary data.</text>
</comment>
<name>A0A0V0R635_PSEPJ</name>